<evidence type="ECO:0000313" key="1">
    <source>
        <dbReference type="EMBL" id="KAJ0039866.1"/>
    </source>
</evidence>
<dbReference type="Proteomes" id="UP001163603">
    <property type="component" value="Chromosome 5"/>
</dbReference>
<gene>
    <name evidence="1" type="ORF">Pint_26817</name>
</gene>
<organism evidence="1 2">
    <name type="scientific">Pistacia integerrima</name>
    <dbReference type="NCBI Taxonomy" id="434235"/>
    <lineage>
        <taxon>Eukaryota</taxon>
        <taxon>Viridiplantae</taxon>
        <taxon>Streptophyta</taxon>
        <taxon>Embryophyta</taxon>
        <taxon>Tracheophyta</taxon>
        <taxon>Spermatophyta</taxon>
        <taxon>Magnoliopsida</taxon>
        <taxon>eudicotyledons</taxon>
        <taxon>Gunneridae</taxon>
        <taxon>Pentapetalae</taxon>
        <taxon>rosids</taxon>
        <taxon>malvids</taxon>
        <taxon>Sapindales</taxon>
        <taxon>Anacardiaceae</taxon>
        <taxon>Pistacia</taxon>
    </lineage>
</organism>
<keyword evidence="2" id="KW-1185">Reference proteome</keyword>
<comment type="caution">
    <text evidence="1">The sequence shown here is derived from an EMBL/GenBank/DDBJ whole genome shotgun (WGS) entry which is preliminary data.</text>
</comment>
<dbReference type="EMBL" id="CM047740">
    <property type="protein sequence ID" value="KAJ0039866.1"/>
    <property type="molecule type" value="Genomic_DNA"/>
</dbReference>
<proteinExistence type="predicted"/>
<reference evidence="2" key="1">
    <citation type="journal article" date="2023" name="G3 (Bethesda)">
        <title>Genome assembly and association tests identify interacting loci associated with vigor, precocity, and sex in interspecific pistachio rootstocks.</title>
        <authorList>
            <person name="Palmer W."/>
            <person name="Jacygrad E."/>
            <person name="Sagayaradj S."/>
            <person name="Cavanaugh K."/>
            <person name="Han R."/>
            <person name="Bertier L."/>
            <person name="Beede B."/>
            <person name="Kafkas S."/>
            <person name="Golino D."/>
            <person name="Preece J."/>
            <person name="Michelmore R."/>
        </authorList>
    </citation>
    <scope>NUCLEOTIDE SEQUENCE [LARGE SCALE GENOMIC DNA]</scope>
</reference>
<protein>
    <submittedName>
        <fullName evidence="1">Uncharacterized protein</fullName>
    </submittedName>
</protein>
<evidence type="ECO:0000313" key="2">
    <source>
        <dbReference type="Proteomes" id="UP001163603"/>
    </source>
</evidence>
<sequence length="24" mass="2716">MKILQLSWLHLFSTAPTIILGHVP</sequence>
<accession>A0ACC0YQJ9</accession>
<name>A0ACC0YQJ9_9ROSI</name>